<dbReference type="OrthoDB" id="9801795at2"/>
<dbReference type="Gene3D" id="3.40.1080.20">
    <property type="entry name" value="Acetyl-CoA hydrolase/transferase C-terminal domain"/>
    <property type="match status" value="1"/>
</dbReference>
<dbReference type="InterPro" id="IPR026888">
    <property type="entry name" value="AcetylCoA_hyd_C"/>
</dbReference>
<dbReference type="SUPFAM" id="SSF100950">
    <property type="entry name" value="NagB/RpiA/CoA transferase-like"/>
    <property type="match status" value="2"/>
</dbReference>
<keyword evidence="6" id="KW-0808">Transferase</keyword>
<evidence type="ECO:0000256" key="2">
    <source>
        <dbReference type="PIRSR" id="PIRSR617821-1"/>
    </source>
</evidence>
<dbReference type="RefSeq" id="WP_068557823.1">
    <property type="nucleotide sequence ID" value="NZ_LOEE01000070.1"/>
</dbReference>
<dbReference type="FunFam" id="3.30.750.70:FF:000002">
    <property type="entry name" value="Acetyl-CoA hydrolase Ach1"/>
    <property type="match status" value="1"/>
</dbReference>
<accession>A0A140L098</accession>
<feature type="binding site" evidence="3">
    <location>
        <begin position="264"/>
        <end position="268"/>
    </location>
    <ligand>
        <name>CoA</name>
        <dbReference type="ChEBI" id="CHEBI:57287"/>
    </ligand>
</feature>
<dbReference type="InterPro" id="IPR038460">
    <property type="entry name" value="AcetylCoA_hyd_C_sf"/>
</dbReference>
<comment type="caution">
    <text evidence="6">The sequence shown here is derived from an EMBL/GenBank/DDBJ whole genome shotgun (WGS) entry which is preliminary data.</text>
</comment>
<protein>
    <submittedName>
        <fullName evidence="6">Succinyl-CoA:coenzyme A transferase</fullName>
        <ecNumber evidence="6">2.8.3.-</ecNumber>
    </submittedName>
</protein>
<feature type="active site" description="5-glutamyl coenzyme A thioester intermediate" evidence="2">
    <location>
        <position position="289"/>
    </location>
</feature>
<evidence type="ECO:0000259" key="5">
    <source>
        <dbReference type="Pfam" id="PF13336"/>
    </source>
</evidence>
<dbReference type="PANTHER" id="PTHR43609">
    <property type="entry name" value="ACETYL-COA HYDROLASE"/>
    <property type="match status" value="1"/>
</dbReference>
<dbReference type="GO" id="GO:0003986">
    <property type="term" value="F:acetyl-CoA hydrolase activity"/>
    <property type="evidence" value="ECO:0007669"/>
    <property type="project" value="TreeGrafter"/>
</dbReference>
<comment type="similarity">
    <text evidence="1">Belongs to the acetyl-CoA hydrolase/transferase family.</text>
</comment>
<gene>
    <name evidence="6" type="primary">cat1</name>
    <name evidence="6" type="ORF">AN619_27300</name>
</gene>
<feature type="binding site" evidence="3">
    <location>
        <position position="359"/>
    </location>
    <ligand>
        <name>CoA</name>
        <dbReference type="ChEBI" id="CHEBI:57287"/>
    </ligand>
</feature>
<dbReference type="Gene3D" id="3.30.750.70">
    <property type="entry name" value="4-hydroxybutyrate coenzyme like domains"/>
    <property type="match status" value="1"/>
</dbReference>
<feature type="domain" description="Acetyl-CoA hydrolase/transferase N-terminal" evidence="4">
    <location>
        <begin position="7"/>
        <end position="216"/>
    </location>
</feature>
<dbReference type="NCBIfam" id="TIGR03458">
    <property type="entry name" value="YgfH_subfam"/>
    <property type="match status" value="1"/>
</dbReference>
<dbReference type="PANTHER" id="PTHR43609:SF1">
    <property type="entry name" value="ACETYL-COA HYDROLASE"/>
    <property type="match status" value="1"/>
</dbReference>
<dbReference type="Proteomes" id="UP000070456">
    <property type="component" value="Unassembled WGS sequence"/>
</dbReference>
<dbReference type="Pfam" id="PF02550">
    <property type="entry name" value="AcetylCoA_hydro"/>
    <property type="match status" value="1"/>
</dbReference>
<proteinExistence type="inferred from homology"/>
<evidence type="ECO:0000256" key="3">
    <source>
        <dbReference type="PIRSR" id="PIRSR617821-2"/>
    </source>
</evidence>
<dbReference type="STRING" id="520762.AN619_27300"/>
<dbReference type="GO" id="GO:0006084">
    <property type="term" value="P:acetyl-CoA metabolic process"/>
    <property type="evidence" value="ECO:0007669"/>
    <property type="project" value="InterPro"/>
</dbReference>
<dbReference type="FunFam" id="3.40.1080.20:FF:000001">
    <property type="entry name" value="Acetyl-CoA hydrolase Ach1"/>
    <property type="match status" value="1"/>
</dbReference>
<feature type="binding site" evidence="3">
    <location>
        <position position="403"/>
    </location>
    <ligand>
        <name>CoA</name>
        <dbReference type="ChEBI" id="CHEBI:57287"/>
    </ligand>
</feature>
<dbReference type="EMBL" id="LOEE01000070">
    <property type="protein sequence ID" value="KXG73973.1"/>
    <property type="molecule type" value="Genomic_DNA"/>
</dbReference>
<sequence>MLENRIRREDLKGKVMSAEEAAMLIKDGMTVAASGFTPSGYPKAVPLALAKRAEHGEKVGITLLTGASVGDELDGALSRTGVLKRRFPYQTHNDTRNGINDGSILYQDMHLSHLPQYMSYGFFGKIDVAIVEALAITEEGGIVPTTSVGISPTAVKLAEKVIVEINTSQPMALEGVHDIYIPENPPFRKPIPIEHSGDRIGTTYIPCDPSKIAAIVVTDITDKVRPLGPIDEDSRAISGHIIEFLEHEVKMGRLPKNLLPLQSGVGSVANAVLGGLVDGPFTDMTCYTEVIQDSMLDLIDAGKVTVASGTSITPSEEGLIRLHKNIEKYAKHIILRPQEISNNPEVARRLGVISMNTAIEVDIYGHVNSTNIMGSRMMNGIGGSGDYTRNAYISFYTTVSTAKNGDISSIVPMVSHVDHTEHDVMVVVTEQGLADLRGTSPTERAKRIIEKCAHPDYKPMLQDYFERALKGKIKHEPHLIGEALSWHQRFLETGSMKIK</sequence>
<dbReference type="PATRIC" id="fig|520762.4.peg.3012"/>
<feature type="domain" description="Acetyl-CoA hydrolase/transferase C-terminal" evidence="5">
    <location>
        <begin position="320"/>
        <end position="464"/>
    </location>
</feature>
<reference evidence="6 7" key="1">
    <citation type="submission" date="2015-12" db="EMBL/GenBank/DDBJ databases">
        <title>Draft genome sequence of the thermoanaerobe Thermotalea metallivorans, an isolate from the runoff channel of the Great Artesian Basin, Australia.</title>
        <authorList>
            <person name="Patel B.K."/>
        </authorList>
    </citation>
    <scope>NUCLEOTIDE SEQUENCE [LARGE SCALE GENOMIC DNA]</scope>
    <source>
        <strain evidence="6 7">B2-1</strain>
    </source>
</reference>
<organism evidence="6 7">
    <name type="scientific">Thermotalea metallivorans</name>
    <dbReference type="NCBI Taxonomy" id="520762"/>
    <lineage>
        <taxon>Bacteria</taxon>
        <taxon>Bacillati</taxon>
        <taxon>Bacillota</taxon>
        <taxon>Clostridia</taxon>
        <taxon>Peptostreptococcales</taxon>
        <taxon>Thermotaleaceae</taxon>
        <taxon>Thermotalea</taxon>
    </lineage>
</organism>
<dbReference type="InterPro" id="IPR046433">
    <property type="entry name" value="ActCoA_hydro"/>
</dbReference>
<evidence type="ECO:0000259" key="4">
    <source>
        <dbReference type="Pfam" id="PF02550"/>
    </source>
</evidence>
<dbReference type="GO" id="GO:0006083">
    <property type="term" value="P:acetate metabolic process"/>
    <property type="evidence" value="ECO:0007669"/>
    <property type="project" value="InterPro"/>
</dbReference>
<dbReference type="EC" id="2.8.3.-" evidence="6"/>
<feature type="binding site" evidence="3">
    <location>
        <position position="383"/>
    </location>
    <ligand>
        <name>CoA</name>
        <dbReference type="ChEBI" id="CHEBI:57287"/>
    </ligand>
</feature>
<evidence type="ECO:0000313" key="6">
    <source>
        <dbReference type="EMBL" id="KXG73973.1"/>
    </source>
</evidence>
<name>A0A140L098_9FIRM</name>
<dbReference type="Gene3D" id="3.40.1080.10">
    <property type="entry name" value="Glutaconate Coenzyme A-transferase"/>
    <property type="match status" value="1"/>
</dbReference>
<dbReference type="InterPro" id="IPR003702">
    <property type="entry name" value="ActCoA_hydro_N"/>
</dbReference>
<dbReference type="Pfam" id="PF13336">
    <property type="entry name" value="AcetylCoA_hyd_C"/>
    <property type="match status" value="1"/>
</dbReference>
<dbReference type="InterPro" id="IPR037171">
    <property type="entry name" value="NagB/RpiA_transferase-like"/>
</dbReference>
<dbReference type="InterPro" id="IPR017821">
    <property type="entry name" value="Succinate_CoA_transferase"/>
</dbReference>
<dbReference type="AlphaFoldDB" id="A0A140L098"/>
<dbReference type="GO" id="GO:0008775">
    <property type="term" value="F:acetate CoA-transferase activity"/>
    <property type="evidence" value="ECO:0007669"/>
    <property type="project" value="InterPro"/>
</dbReference>
<feature type="binding site" evidence="3">
    <location>
        <position position="379"/>
    </location>
    <ligand>
        <name>CoA</name>
        <dbReference type="ChEBI" id="CHEBI:57287"/>
    </ligand>
</feature>
<evidence type="ECO:0000256" key="1">
    <source>
        <dbReference type="ARBA" id="ARBA00009632"/>
    </source>
</evidence>
<keyword evidence="7" id="KW-1185">Reference proteome</keyword>
<evidence type="ECO:0000313" key="7">
    <source>
        <dbReference type="Proteomes" id="UP000070456"/>
    </source>
</evidence>